<dbReference type="PANTHER" id="PTHR21694:SF35">
    <property type="entry name" value="OUTER DYNEIN ARM-DOCKING COMPLEX SUBUNIT 1"/>
    <property type="match status" value="1"/>
</dbReference>
<evidence type="ECO:0000259" key="4">
    <source>
        <dbReference type="Pfam" id="PF21773"/>
    </source>
</evidence>
<dbReference type="STRING" id="307972.A0A2G8JX76"/>
<evidence type="ECO:0000256" key="2">
    <source>
        <dbReference type="SAM" id="Coils"/>
    </source>
</evidence>
<dbReference type="EMBL" id="MRZV01001131">
    <property type="protein sequence ID" value="PIK40366.1"/>
    <property type="molecule type" value="Genomic_DNA"/>
</dbReference>
<feature type="region of interest" description="Disordered" evidence="3">
    <location>
        <begin position="131"/>
        <end position="151"/>
    </location>
</feature>
<feature type="coiled-coil region" evidence="2">
    <location>
        <begin position="174"/>
        <end position="201"/>
    </location>
</feature>
<feature type="compositionally biased region" description="Acidic residues" evidence="3">
    <location>
        <begin position="502"/>
        <end position="514"/>
    </location>
</feature>
<dbReference type="OrthoDB" id="6766775at2759"/>
<dbReference type="GO" id="GO:0003341">
    <property type="term" value="P:cilium movement"/>
    <property type="evidence" value="ECO:0007669"/>
    <property type="project" value="TreeGrafter"/>
</dbReference>
<dbReference type="InterPro" id="IPR051876">
    <property type="entry name" value="ODA-DC/CCD"/>
</dbReference>
<protein>
    <submittedName>
        <fullName evidence="5">Putative coiled-coil domain-containing protein</fullName>
    </submittedName>
</protein>
<accession>A0A2G8JX76</accession>
<feature type="coiled-coil region" evidence="2">
    <location>
        <begin position="234"/>
        <end position="308"/>
    </location>
</feature>
<sequence>MPRGAQRSASRRSDISDVDADQQLAENELAKLQRQYRIMEGDRNAYNIESQDLIRRQLAEIKTLEAEKVELLKDLRLSDSQTNLSKDDGNVDKLNQLIDERDKYKQIIQEEHDRQKELDAKIRAKEKEIREQHKRMGGVHASTQHTSKTQKAIRVKENRLHQRNSKFNDMLTMNSKLREEIDSLRVERTRFENIRKKLDKEYSDVRAQMGEVIDQSTQAYDARDEAQAKMILLKEKADKDMAQHQQEMKELQRIIDHEKKLREFMTIKSKEREEDELLVALRNKREADEDEKRRRERQEDSIEAYEDAFHRIIEVTGEDNLNKLVDKFVEVEDRNFALFNYVNEKNNQIEALQEQIWETQNEIKKFESQGLEMEEERKKILKSLEEKQTNASKEADDFEAKMKSVNKILDQLKAGVDSLFTKINCDRSTIDEMLGSTTGVSDETIMQYLGLVEQRTNELLSVSVYVDVKNAEDVENKVPSLLGKGPIPAPQQLLIMAPSTGDEYDSDQGSDISDEDNRPLTQGELKQRIMKGVLKKEAAAAKKGFQYDLSGAKDLKQQKQTMPEKKRAGKR</sequence>
<keyword evidence="6" id="KW-1185">Reference proteome</keyword>
<reference evidence="5 6" key="1">
    <citation type="journal article" date="2017" name="PLoS Biol.">
        <title>The sea cucumber genome provides insights into morphological evolution and visceral regeneration.</title>
        <authorList>
            <person name="Zhang X."/>
            <person name="Sun L."/>
            <person name="Yuan J."/>
            <person name="Sun Y."/>
            <person name="Gao Y."/>
            <person name="Zhang L."/>
            <person name="Li S."/>
            <person name="Dai H."/>
            <person name="Hamel J.F."/>
            <person name="Liu C."/>
            <person name="Yu Y."/>
            <person name="Liu S."/>
            <person name="Lin W."/>
            <person name="Guo K."/>
            <person name="Jin S."/>
            <person name="Xu P."/>
            <person name="Storey K.B."/>
            <person name="Huan P."/>
            <person name="Zhang T."/>
            <person name="Zhou Y."/>
            <person name="Zhang J."/>
            <person name="Lin C."/>
            <person name="Li X."/>
            <person name="Xing L."/>
            <person name="Huo D."/>
            <person name="Sun M."/>
            <person name="Wang L."/>
            <person name="Mercier A."/>
            <person name="Li F."/>
            <person name="Yang H."/>
            <person name="Xiang J."/>
        </authorList>
    </citation>
    <scope>NUCLEOTIDE SEQUENCE [LARGE SCALE GENOMIC DNA]</scope>
    <source>
        <strain evidence="5">Shaxun</strain>
        <tissue evidence="5">Muscle</tissue>
    </source>
</reference>
<feature type="coiled-coil region" evidence="2">
    <location>
        <begin position="342"/>
        <end position="401"/>
    </location>
</feature>
<proteinExistence type="predicted"/>
<dbReference type="Pfam" id="PF21773">
    <property type="entry name" value="ODAD1_CC"/>
    <property type="match status" value="1"/>
</dbReference>
<dbReference type="AlphaFoldDB" id="A0A2G8JX76"/>
<evidence type="ECO:0000313" key="6">
    <source>
        <dbReference type="Proteomes" id="UP000230750"/>
    </source>
</evidence>
<organism evidence="5 6">
    <name type="scientific">Stichopus japonicus</name>
    <name type="common">Sea cucumber</name>
    <dbReference type="NCBI Taxonomy" id="307972"/>
    <lineage>
        <taxon>Eukaryota</taxon>
        <taxon>Metazoa</taxon>
        <taxon>Echinodermata</taxon>
        <taxon>Eleutherozoa</taxon>
        <taxon>Echinozoa</taxon>
        <taxon>Holothuroidea</taxon>
        <taxon>Aspidochirotacea</taxon>
        <taxon>Aspidochirotida</taxon>
        <taxon>Stichopodidae</taxon>
        <taxon>Apostichopus</taxon>
    </lineage>
</organism>
<keyword evidence="1 2" id="KW-0175">Coiled coil</keyword>
<evidence type="ECO:0000313" key="5">
    <source>
        <dbReference type="EMBL" id="PIK40366.1"/>
    </source>
</evidence>
<dbReference type="InterPro" id="IPR049258">
    <property type="entry name" value="ODAD1_CC"/>
</dbReference>
<dbReference type="GO" id="GO:0005930">
    <property type="term" value="C:axoneme"/>
    <property type="evidence" value="ECO:0007669"/>
    <property type="project" value="TreeGrafter"/>
</dbReference>
<name>A0A2G8JX76_STIJA</name>
<dbReference type="GO" id="GO:0036158">
    <property type="term" value="P:outer dynein arm assembly"/>
    <property type="evidence" value="ECO:0007669"/>
    <property type="project" value="TreeGrafter"/>
</dbReference>
<dbReference type="Proteomes" id="UP000230750">
    <property type="component" value="Unassembled WGS sequence"/>
</dbReference>
<gene>
    <name evidence="5" type="ORF">BSL78_22793</name>
</gene>
<feature type="region of interest" description="Disordered" evidence="3">
    <location>
        <begin position="549"/>
        <end position="571"/>
    </location>
</feature>
<evidence type="ECO:0000256" key="3">
    <source>
        <dbReference type="SAM" id="MobiDB-lite"/>
    </source>
</evidence>
<evidence type="ECO:0000256" key="1">
    <source>
        <dbReference type="ARBA" id="ARBA00023054"/>
    </source>
</evidence>
<comment type="caution">
    <text evidence="5">The sequence shown here is derived from an EMBL/GenBank/DDBJ whole genome shotgun (WGS) entry which is preliminary data.</text>
</comment>
<feature type="compositionally biased region" description="Polar residues" evidence="3">
    <location>
        <begin position="141"/>
        <end position="150"/>
    </location>
</feature>
<feature type="region of interest" description="Disordered" evidence="3">
    <location>
        <begin position="499"/>
        <end position="525"/>
    </location>
</feature>
<feature type="compositionally biased region" description="Basic and acidic residues" evidence="3">
    <location>
        <begin position="551"/>
        <end position="571"/>
    </location>
</feature>
<feature type="region of interest" description="Disordered" evidence="3">
    <location>
        <begin position="1"/>
        <end position="22"/>
    </location>
</feature>
<dbReference type="PANTHER" id="PTHR21694">
    <property type="entry name" value="COILED-COIL DOMAIN-CONTAINING PROTEIN 63"/>
    <property type="match status" value="1"/>
</dbReference>
<feature type="domain" description="ODAD1 central coiled coil region" evidence="4">
    <location>
        <begin position="150"/>
        <end position="436"/>
    </location>
</feature>